<dbReference type="Pfam" id="PF13490">
    <property type="entry name" value="zf-HC2"/>
    <property type="match status" value="1"/>
</dbReference>
<keyword evidence="1" id="KW-0472">Membrane</keyword>
<evidence type="ECO:0000256" key="1">
    <source>
        <dbReference type="SAM" id="Phobius"/>
    </source>
</evidence>
<organism evidence="3 4">
    <name type="scientific">Pseudomonas frederiksbergensis</name>
    <dbReference type="NCBI Taxonomy" id="104087"/>
    <lineage>
        <taxon>Bacteria</taxon>
        <taxon>Pseudomonadati</taxon>
        <taxon>Pseudomonadota</taxon>
        <taxon>Gammaproteobacteria</taxon>
        <taxon>Pseudomonadales</taxon>
        <taxon>Pseudomonadaceae</taxon>
        <taxon>Pseudomonas</taxon>
    </lineage>
</organism>
<dbReference type="InterPro" id="IPR027383">
    <property type="entry name" value="Znf_put"/>
</dbReference>
<evidence type="ECO:0000259" key="2">
    <source>
        <dbReference type="Pfam" id="PF13490"/>
    </source>
</evidence>
<sequence length="247" mass="27297">MNELDCTACQTLIHGYLDKELDPAMMADVAGHLTKCAECARLLDEARLLTVSVKRHAPYYAAPASLTANVFAPVTPRTSTVERWRKWFAPAFSAAALALAMVLFVTTPGSEQPLMDEAVSSHVRSLMGEHLNDVVSSDRHTVKPWFTGKLDFSPPVFDYAAQGFPLLGGRLDYLQHQTTAALTYGRAKHIINVFILPTTEADKPPQTRAIRGFNVVSWEENHMRFVMVSDVEKGELEALGQLLRKGA</sequence>
<dbReference type="EMBL" id="MOBQ01000024">
    <property type="protein sequence ID" value="RON43384.1"/>
    <property type="molecule type" value="Genomic_DNA"/>
</dbReference>
<dbReference type="RefSeq" id="WP_123512450.1">
    <property type="nucleotide sequence ID" value="NZ_MOBQ01000024.1"/>
</dbReference>
<dbReference type="AlphaFoldDB" id="A0A423JZF4"/>
<reference evidence="3 4" key="1">
    <citation type="submission" date="2016-10" db="EMBL/GenBank/DDBJ databases">
        <title>Comparative genome analysis of multiple Pseudomonas spp. focuses on biocontrol and plant growth promoting traits.</title>
        <authorList>
            <person name="Tao X.-Y."/>
            <person name="Taylor C.G."/>
        </authorList>
    </citation>
    <scope>NUCLEOTIDE SEQUENCE [LARGE SCALE GENOMIC DNA]</scope>
    <source>
        <strain evidence="3 4">37A10</strain>
    </source>
</reference>
<proteinExistence type="predicted"/>
<accession>A0A423JZF4</accession>
<feature type="transmembrane region" description="Helical" evidence="1">
    <location>
        <begin position="87"/>
        <end position="105"/>
    </location>
</feature>
<gene>
    <name evidence="3" type="ORF">BK666_20070</name>
</gene>
<comment type="caution">
    <text evidence="3">The sequence shown here is derived from an EMBL/GenBank/DDBJ whole genome shotgun (WGS) entry which is preliminary data.</text>
</comment>
<name>A0A423JZF4_9PSED</name>
<feature type="domain" description="Putative zinc-finger" evidence="2">
    <location>
        <begin position="6"/>
        <end position="40"/>
    </location>
</feature>
<dbReference type="OrthoDB" id="191790at2"/>
<keyword evidence="1" id="KW-0812">Transmembrane</keyword>
<keyword evidence="1" id="KW-1133">Transmembrane helix</keyword>
<dbReference type="Proteomes" id="UP000285349">
    <property type="component" value="Unassembled WGS sequence"/>
</dbReference>
<evidence type="ECO:0000313" key="4">
    <source>
        <dbReference type="Proteomes" id="UP000285349"/>
    </source>
</evidence>
<protein>
    <submittedName>
        <fullName evidence="3">Anti-sigma factor</fullName>
    </submittedName>
</protein>
<evidence type="ECO:0000313" key="3">
    <source>
        <dbReference type="EMBL" id="RON43384.1"/>
    </source>
</evidence>